<proteinExistence type="predicted"/>
<dbReference type="eggNOG" id="COG1030">
    <property type="taxonomic scope" value="Bacteria"/>
</dbReference>
<feature type="transmembrane region" description="Helical" evidence="1">
    <location>
        <begin position="55"/>
        <end position="73"/>
    </location>
</feature>
<dbReference type="InterPro" id="IPR052165">
    <property type="entry name" value="Membrane_assoc_protease"/>
</dbReference>
<dbReference type="STRING" id="742817.HMPREF9449_01961"/>
<feature type="domain" description="NfeD integral membrane" evidence="2">
    <location>
        <begin position="5"/>
        <end position="72"/>
    </location>
</feature>
<dbReference type="EMBL" id="ADMC01000025">
    <property type="protein sequence ID" value="EHP46344.1"/>
    <property type="molecule type" value="Genomic_DNA"/>
</dbReference>
<dbReference type="AlphaFoldDB" id="H1DJ89"/>
<evidence type="ECO:0000313" key="4">
    <source>
        <dbReference type="Proteomes" id="UP000004892"/>
    </source>
</evidence>
<organism evidence="3 4">
    <name type="scientific">Odoribacter laneus YIT 12061</name>
    <dbReference type="NCBI Taxonomy" id="742817"/>
    <lineage>
        <taxon>Bacteria</taxon>
        <taxon>Pseudomonadati</taxon>
        <taxon>Bacteroidota</taxon>
        <taxon>Bacteroidia</taxon>
        <taxon>Bacteroidales</taxon>
        <taxon>Odoribacteraceae</taxon>
        <taxon>Odoribacter</taxon>
    </lineage>
</organism>
<feature type="transmembrane region" description="Helical" evidence="1">
    <location>
        <begin position="6"/>
        <end position="24"/>
    </location>
</feature>
<evidence type="ECO:0000256" key="1">
    <source>
        <dbReference type="SAM" id="Phobius"/>
    </source>
</evidence>
<dbReference type="InterPro" id="IPR056739">
    <property type="entry name" value="NfeD_membrane"/>
</dbReference>
<sequence>MEWIIVLILVVIGFFLLIIEFLVLPGVNVAGIIGFACVCFGVYLGYKFFGTKAGNFILLATALGGFVVTWYALRAQTWKKLSLHSSIDSTVEGVDESVKVGDCGICLGRLSPMGKVKIGEVVVEALSQSGYIDSRAEVEVVKVYKDKVIVKLKKEKDG</sequence>
<gene>
    <name evidence="3" type="ORF">HMPREF9449_01961</name>
</gene>
<dbReference type="PANTHER" id="PTHR33507:SF3">
    <property type="entry name" value="INNER MEMBRANE PROTEIN YBBJ"/>
    <property type="match status" value="1"/>
</dbReference>
<dbReference type="RefSeq" id="WP_009137108.1">
    <property type="nucleotide sequence ID" value="NZ_JH594596.1"/>
</dbReference>
<dbReference type="Proteomes" id="UP000004892">
    <property type="component" value="Unassembled WGS sequence"/>
</dbReference>
<accession>H1DJ89</accession>
<protein>
    <recommendedName>
        <fullName evidence="2">NfeD integral membrane domain-containing protein</fullName>
    </recommendedName>
</protein>
<keyword evidence="1" id="KW-1133">Transmembrane helix</keyword>
<evidence type="ECO:0000259" key="2">
    <source>
        <dbReference type="Pfam" id="PF24961"/>
    </source>
</evidence>
<name>H1DJ89_9BACT</name>
<keyword evidence="1" id="KW-0812">Transmembrane</keyword>
<evidence type="ECO:0000313" key="3">
    <source>
        <dbReference type="EMBL" id="EHP46344.1"/>
    </source>
</evidence>
<dbReference type="HOGENOM" id="CLU_087257_3_1_10"/>
<dbReference type="PATRIC" id="fig|742817.3.peg.2087"/>
<dbReference type="GeneID" id="98069518"/>
<keyword evidence="1" id="KW-0472">Membrane</keyword>
<feature type="transmembrane region" description="Helical" evidence="1">
    <location>
        <begin position="29"/>
        <end position="49"/>
    </location>
</feature>
<dbReference type="Pfam" id="PF24961">
    <property type="entry name" value="NfeD_membrane"/>
    <property type="match status" value="1"/>
</dbReference>
<reference evidence="3 4" key="1">
    <citation type="submission" date="2012-01" db="EMBL/GenBank/DDBJ databases">
        <title>The Genome Sequence of Odoribacter laneus YIT 12061.</title>
        <authorList>
            <consortium name="The Broad Institute Genome Sequencing Platform"/>
            <person name="Earl A."/>
            <person name="Ward D."/>
            <person name="Feldgarden M."/>
            <person name="Gevers D."/>
            <person name="Morotomi M."/>
            <person name="Young S.K."/>
            <person name="Zeng Q."/>
            <person name="Gargeya S."/>
            <person name="Fitzgerald M."/>
            <person name="Haas B."/>
            <person name="Abouelleil A."/>
            <person name="Alvarado L."/>
            <person name="Arachchi H.M."/>
            <person name="Berlin A."/>
            <person name="Chapman S.B."/>
            <person name="Gearin G."/>
            <person name="Goldberg J."/>
            <person name="Griggs A."/>
            <person name="Gujja S."/>
            <person name="Hansen M."/>
            <person name="Heiman D."/>
            <person name="Howarth C."/>
            <person name="Larimer J."/>
            <person name="Lui A."/>
            <person name="MacDonald P.J.P."/>
            <person name="McCowen C."/>
            <person name="Montmayeur A."/>
            <person name="Murphy C."/>
            <person name="Neiman D."/>
            <person name="Pearson M."/>
            <person name="Priest M."/>
            <person name="Roberts A."/>
            <person name="Saif S."/>
            <person name="Shea T."/>
            <person name="Sisk P."/>
            <person name="Stolte C."/>
            <person name="Sykes S."/>
            <person name="Wortman J."/>
            <person name="Nusbaum C."/>
            <person name="Birren B."/>
        </authorList>
    </citation>
    <scope>NUCLEOTIDE SEQUENCE [LARGE SCALE GENOMIC DNA]</scope>
    <source>
        <strain evidence="3 4">YIT 12061</strain>
    </source>
</reference>
<dbReference type="GO" id="GO:0005886">
    <property type="term" value="C:plasma membrane"/>
    <property type="evidence" value="ECO:0007669"/>
    <property type="project" value="TreeGrafter"/>
</dbReference>
<comment type="caution">
    <text evidence="3">The sequence shown here is derived from an EMBL/GenBank/DDBJ whole genome shotgun (WGS) entry which is preliminary data.</text>
</comment>
<dbReference type="PANTHER" id="PTHR33507">
    <property type="entry name" value="INNER MEMBRANE PROTEIN YBBJ"/>
    <property type="match status" value="1"/>
</dbReference>
<keyword evidence="4" id="KW-1185">Reference proteome</keyword>